<gene>
    <name evidence="2" type="ORF">mMyoMyo1_009332</name>
</gene>
<evidence type="ECO:0000313" key="2">
    <source>
        <dbReference type="EMBL" id="KAF6290944.1"/>
    </source>
</evidence>
<feature type="region of interest" description="Disordered" evidence="1">
    <location>
        <begin position="167"/>
        <end position="196"/>
    </location>
</feature>
<dbReference type="EMBL" id="JABWUV010000018">
    <property type="protein sequence ID" value="KAF6290944.1"/>
    <property type="molecule type" value="Genomic_DNA"/>
</dbReference>
<accession>A0A7J7SRG5</accession>
<reference evidence="2 3" key="1">
    <citation type="journal article" date="2020" name="Nature">
        <title>Six reference-quality genomes reveal evolution of bat adaptations.</title>
        <authorList>
            <person name="Jebb D."/>
            <person name="Huang Z."/>
            <person name="Pippel M."/>
            <person name="Hughes G.M."/>
            <person name="Lavrichenko K."/>
            <person name="Devanna P."/>
            <person name="Winkler S."/>
            <person name="Jermiin L.S."/>
            <person name="Skirmuntt E.C."/>
            <person name="Katzourakis A."/>
            <person name="Burkitt-Gray L."/>
            <person name="Ray D.A."/>
            <person name="Sullivan K.A.M."/>
            <person name="Roscito J.G."/>
            <person name="Kirilenko B.M."/>
            <person name="Davalos L.M."/>
            <person name="Corthals A.P."/>
            <person name="Power M.L."/>
            <person name="Jones G."/>
            <person name="Ransome R.D."/>
            <person name="Dechmann D.K.N."/>
            <person name="Locatelli A.G."/>
            <person name="Puechmaille S.J."/>
            <person name="Fedrigo O."/>
            <person name="Jarvis E.D."/>
            <person name="Hiller M."/>
            <person name="Vernes S.C."/>
            <person name="Myers E.W."/>
            <person name="Teeling E.C."/>
        </authorList>
    </citation>
    <scope>NUCLEOTIDE SEQUENCE [LARGE SCALE GENOMIC DNA]</scope>
    <source>
        <strain evidence="2">MMyoMyo1</strain>
        <tissue evidence="2">Flight muscle</tissue>
    </source>
</reference>
<dbReference type="Proteomes" id="UP000527355">
    <property type="component" value="Unassembled WGS sequence"/>
</dbReference>
<feature type="region of interest" description="Disordered" evidence="1">
    <location>
        <begin position="1"/>
        <end position="44"/>
    </location>
</feature>
<organism evidence="2 3">
    <name type="scientific">Myotis myotis</name>
    <name type="common">Greater mouse-eared bat</name>
    <name type="synonym">Vespertilio myotis</name>
    <dbReference type="NCBI Taxonomy" id="51298"/>
    <lineage>
        <taxon>Eukaryota</taxon>
        <taxon>Metazoa</taxon>
        <taxon>Chordata</taxon>
        <taxon>Craniata</taxon>
        <taxon>Vertebrata</taxon>
        <taxon>Euteleostomi</taxon>
        <taxon>Mammalia</taxon>
        <taxon>Eutheria</taxon>
        <taxon>Laurasiatheria</taxon>
        <taxon>Chiroptera</taxon>
        <taxon>Yangochiroptera</taxon>
        <taxon>Vespertilionidae</taxon>
        <taxon>Myotis</taxon>
    </lineage>
</organism>
<proteinExistence type="predicted"/>
<protein>
    <submittedName>
        <fullName evidence="2">Uncharacterized protein</fullName>
    </submittedName>
</protein>
<dbReference type="AlphaFoldDB" id="A0A7J7SRG5"/>
<name>A0A7J7SRG5_MYOMY</name>
<sequence>MRKEAKYKGKLPDSKGHRPRAGVSGKGQDTQDLPAPPCSLRTRGQTEQCVHLSRTRHLNSPQPTGTACPGSSHTLAHLDKPLGGSSVPVLCHRRVLISHLPTCFWGRGPLKVVPTRLPALIDSISASSEHRTAAGGGSSDPSLLPSWGPAALVQSFWLRSTSTHIQGAPAGVGRNLPKASLPTPSFSRECERVPKR</sequence>
<evidence type="ECO:0000256" key="1">
    <source>
        <dbReference type="SAM" id="MobiDB-lite"/>
    </source>
</evidence>
<keyword evidence="3" id="KW-1185">Reference proteome</keyword>
<feature type="compositionally biased region" description="Basic and acidic residues" evidence="1">
    <location>
        <begin position="1"/>
        <end position="16"/>
    </location>
</feature>
<evidence type="ECO:0000313" key="3">
    <source>
        <dbReference type="Proteomes" id="UP000527355"/>
    </source>
</evidence>
<comment type="caution">
    <text evidence="2">The sequence shown here is derived from an EMBL/GenBank/DDBJ whole genome shotgun (WGS) entry which is preliminary data.</text>
</comment>